<dbReference type="AlphaFoldDB" id="A0A1E7QXL2"/>
<dbReference type="Pfam" id="PF00561">
    <property type="entry name" value="Abhydrolase_1"/>
    <property type="match status" value="1"/>
</dbReference>
<feature type="domain" description="AB hydrolase-1" evidence="3">
    <location>
        <begin position="105"/>
        <end position="340"/>
    </location>
</feature>
<sequence length="383" mass="43921">MLKAIVSLGALTAIHYQYRTIQKPKLYFKKTPENQFIIKKLPILEQKYAVTPWLINPHAQIIYMTLKHKIRNKPLAYQPIEQCRMLDGATTEIAWLGYDLPQDCPTIIMLHTVTGDTQSMTEIVEDLYRQTGWRIALCLRRGHTTTSQPFTSINIMGSVPDFQAQLDHIQRKFPDSPLYAVGSSAGTAVLARYLGEVGKNTPLRGAFAYCPGYDLNVAFDRVHKFYDRYMATSIKKRFILPYQQQLQQHPALQPVIKSKRLQDIQKVLFEFAGFDSYKSYLNACNPIDVFTNIAIPTMILNAEDDPICHINNAWQYREVIEANSATILVTTRHGSHCGHYQGLKPRSWAHHLIASYLLTIHTYNRSSQLVNKKYCNPVTNMIR</sequence>
<dbReference type="RefSeq" id="WP_070071017.1">
    <property type="nucleotide sequence ID" value="NZ_MKKK01000073.1"/>
</dbReference>
<dbReference type="GO" id="GO:0034338">
    <property type="term" value="F:short-chain carboxylesterase activity"/>
    <property type="evidence" value="ECO:0007669"/>
    <property type="project" value="TreeGrafter"/>
</dbReference>
<gene>
    <name evidence="4" type="ORF">BJI46_06630</name>
</gene>
<accession>A0A1E7QXL2</accession>
<name>A0A1E7QXL2_9GAMM</name>
<feature type="active site" description="Charge relay system" evidence="2">
    <location>
        <position position="184"/>
    </location>
</feature>
<evidence type="ECO:0000256" key="2">
    <source>
        <dbReference type="PIRSR" id="PIRSR005211-1"/>
    </source>
</evidence>
<dbReference type="InterPro" id="IPR000073">
    <property type="entry name" value="AB_hydrolase_1"/>
</dbReference>
<comment type="similarity">
    <text evidence="1">Belongs to the AB hydrolase superfamily. AB hydrolase 4 family.</text>
</comment>
<organism evidence="4 5">
    <name type="scientific">Acinetobacter qingfengensis</name>
    <dbReference type="NCBI Taxonomy" id="1262585"/>
    <lineage>
        <taxon>Bacteria</taxon>
        <taxon>Pseudomonadati</taxon>
        <taxon>Pseudomonadota</taxon>
        <taxon>Gammaproteobacteria</taxon>
        <taxon>Moraxellales</taxon>
        <taxon>Moraxellaceae</taxon>
        <taxon>Acinetobacter</taxon>
    </lineage>
</organism>
<dbReference type="InterPro" id="IPR050960">
    <property type="entry name" value="AB_hydrolase_4_sf"/>
</dbReference>
<reference evidence="4 5" key="1">
    <citation type="submission" date="2016-09" db="EMBL/GenBank/DDBJ databases">
        <authorList>
            <person name="Capua I."/>
            <person name="De Benedictis P."/>
            <person name="Joannis T."/>
            <person name="Lombin L.H."/>
            <person name="Cattoli G."/>
        </authorList>
    </citation>
    <scope>NUCLEOTIDE SEQUENCE [LARGE SCALE GENOMIC DNA]</scope>
    <source>
        <strain evidence="4 5">ANC 4671</strain>
    </source>
</reference>
<feature type="active site" description="Charge relay system" evidence="2">
    <location>
        <position position="336"/>
    </location>
</feature>
<feature type="active site" description="Charge relay system" evidence="2">
    <location>
        <position position="305"/>
    </location>
</feature>
<protein>
    <recommendedName>
        <fullName evidence="3">AB hydrolase-1 domain-containing protein</fullName>
    </recommendedName>
</protein>
<dbReference type="SUPFAM" id="SSF53474">
    <property type="entry name" value="alpha/beta-Hydrolases"/>
    <property type="match status" value="1"/>
</dbReference>
<comment type="caution">
    <text evidence="4">The sequence shown here is derived from an EMBL/GenBank/DDBJ whole genome shotgun (WGS) entry which is preliminary data.</text>
</comment>
<dbReference type="GO" id="GO:0047372">
    <property type="term" value="F:monoacylglycerol lipase activity"/>
    <property type="evidence" value="ECO:0007669"/>
    <property type="project" value="TreeGrafter"/>
</dbReference>
<evidence type="ECO:0000259" key="3">
    <source>
        <dbReference type="Pfam" id="PF00561"/>
    </source>
</evidence>
<dbReference type="InterPro" id="IPR012020">
    <property type="entry name" value="ABHD4"/>
</dbReference>
<dbReference type="EMBL" id="MKKK01000073">
    <property type="protein sequence ID" value="OEY91805.1"/>
    <property type="molecule type" value="Genomic_DNA"/>
</dbReference>
<evidence type="ECO:0000313" key="5">
    <source>
        <dbReference type="Proteomes" id="UP000185895"/>
    </source>
</evidence>
<evidence type="ECO:0000313" key="4">
    <source>
        <dbReference type="EMBL" id="OEY91805.1"/>
    </source>
</evidence>
<keyword evidence="5" id="KW-1185">Reference proteome</keyword>
<dbReference type="InterPro" id="IPR029058">
    <property type="entry name" value="AB_hydrolase_fold"/>
</dbReference>
<dbReference type="PIRSF" id="PIRSF005211">
    <property type="entry name" value="Ab_hydro_YheT"/>
    <property type="match status" value="1"/>
</dbReference>
<proteinExistence type="inferred from homology"/>
<evidence type="ECO:0000256" key="1">
    <source>
        <dbReference type="ARBA" id="ARBA00010884"/>
    </source>
</evidence>
<dbReference type="Proteomes" id="UP000185895">
    <property type="component" value="Unassembled WGS sequence"/>
</dbReference>
<dbReference type="STRING" id="1262585.BJI46_06630"/>
<dbReference type="Gene3D" id="3.40.50.1820">
    <property type="entry name" value="alpha/beta hydrolase"/>
    <property type="match status" value="1"/>
</dbReference>
<dbReference type="PANTHER" id="PTHR10794">
    <property type="entry name" value="ABHYDROLASE DOMAIN-CONTAINING PROTEIN"/>
    <property type="match status" value="1"/>
</dbReference>
<dbReference type="PANTHER" id="PTHR10794:SF63">
    <property type="entry name" value="ALPHA_BETA HYDROLASE 1, ISOFORM A"/>
    <property type="match status" value="1"/>
</dbReference>